<dbReference type="Gene3D" id="3.30.460.20">
    <property type="entry name" value="CorA soluble domain-like"/>
    <property type="match status" value="1"/>
</dbReference>
<reference evidence="1" key="1">
    <citation type="submission" date="2023-10" db="EMBL/GenBank/DDBJ databases">
        <authorList>
            <person name="Chen Y."/>
            <person name="Shah S."/>
            <person name="Dougan E. K."/>
            <person name="Thang M."/>
            <person name="Chan C."/>
        </authorList>
    </citation>
    <scope>NUCLEOTIDE SEQUENCE [LARGE SCALE GENOMIC DNA]</scope>
</reference>
<accession>A0ABN9VL43</accession>
<feature type="non-terminal residue" evidence="1">
    <location>
        <position position="141"/>
    </location>
</feature>
<evidence type="ECO:0000313" key="2">
    <source>
        <dbReference type="Proteomes" id="UP001189429"/>
    </source>
</evidence>
<keyword evidence="2" id="KW-1185">Reference proteome</keyword>
<proteinExistence type="predicted"/>
<comment type="caution">
    <text evidence="1">The sequence shown here is derived from an EMBL/GenBank/DDBJ whole genome shotgun (WGS) entry which is preliminary data.</text>
</comment>
<gene>
    <name evidence="1" type="ORF">PCOR1329_LOCUS58968</name>
</gene>
<evidence type="ECO:0000313" key="1">
    <source>
        <dbReference type="EMBL" id="CAK0873899.1"/>
    </source>
</evidence>
<dbReference type="Proteomes" id="UP001189429">
    <property type="component" value="Unassembled WGS sequence"/>
</dbReference>
<sequence>MREFFFCHRKVPPMPPEARHNRRAEEPLIRWMHMDIRDTDTLRDTRLDMSSTGIASAGCAWTSNGRWLLGLAIKYGLHPLAVEDVLDRSPTKFDRFGQHFFITLEKLFLASADQKGSQLRGKPVALGASHLAIFCAGPPHY</sequence>
<name>A0ABN9VL43_9DINO</name>
<organism evidence="1 2">
    <name type="scientific">Prorocentrum cordatum</name>
    <dbReference type="NCBI Taxonomy" id="2364126"/>
    <lineage>
        <taxon>Eukaryota</taxon>
        <taxon>Sar</taxon>
        <taxon>Alveolata</taxon>
        <taxon>Dinophyceae</taxon>
        <taxon>Prorocentrales</taxon>
        <taxon>Prorocentraceae</taxon>
        <taxon>Prorocentrum</taxon>
    </lineage>
</organism>
<dbReference type="EMBL" id="CAUYUJ010017335">
    <property type="protein sequence ID" value="CAK0873899.1"/>
    <property type="molecule type" value="Genomic_DNA"/>
</dbReference>
<protein>
    <submittedName>
        <fullName evidence="1">Uncharacterized protein</fullName>
    </submittedName>
</protein>